<organism evidence="9 10">
    <name type="scientific">Ferrimonas lipolytica</name>
    <dbReference type="NCBI Taxonomy" id="2724191"/>
    <lineage>
        <taxon>Bacteria</taxon>
        <taxon>Pseudomonadati</taxon>
        <taxon>Pseudomonadota</taxon>
        <taxon>Gammaproteobacteria</taxon>
        <taxon>Alteromonadales</taxon>
        <taxon>Ferrimonadaceae</taxon>
        <taxon>Ferrimonas</taxon>
    </lineage>
</organism>
<keyword evidence="6" id="KW-0597">Phosphoprotein</keyword>
<dbReference type="InterPro" id="IPR009057">
    <property type="entry name" value="Homeodomain-like_sf"/>
</dbReference>
<dbReference type="SMART" id="SM00448">
    <property type="entry name" value="REC"/>
    <property type="match status" value="1"/>
</dbReference>
<feature type="domain" description="Sigma-54 factor interaction" evidence="7">
    <location>
        <begin position="156"/>
        <end position="385"/>
    </location>
</feature>
<dbReference type="InterPro" id="IPR011006">
    <property type="entry name" value="CheY-like_superfamily"/>
</dbReference>
<dbReference type="KEGG" id="fes:HER31_05480"/>
<dbReference type="PROSITE" id="PS50110">
    <property type="entry name" value="RESPONSE_REGULATORY"/>
    <property type="match status" value="1"/>
</dbReference>
<dbReference type="CDD" id="cd00009">
    <property type="entry name" value="AAA"/>
    <property type="match status" value="1"/>
</dbReference>
<keyword evidence="2" id="KW-0067">ATP-binding</keyword>
<dbReference type="FunFam" id="3.40.50.300:FF:000006">
    <property type="entry name" value="DNA-binding transcriptional regulator NtrC"/>
    <property type="match status" value="1"/>
</dbReference>
<dbReference type="InterPro" id="IPR002078">
    <property type="entry name" value="Sigma_54_int"/>
</dbReference>
<evidence type="ECO:0000256" key="2">
    <source>
        <dbReference type="ARBA" id="ARBA00022840"/>
    </source>
</evidence>
<dbReference type="Pfam" id="PF25601">
    <property type="entry name" value="AAA_lid_14"/>
    <property type="match status" value="1"/>
</dbReference>
<dbReference type="InterPro" id="IPR058031">
    <property type="entry name" value="AAA_lid_NorR"/>
</dbReference>
<dbReference type="GO" id="GO:0005524">
    <property type="term" value="F:ATP binding"/>
    <property type="evidence" value="ECO:0007669"/>
    <property type="project" value="UniProtKB-KW"/>
</dbReference>
<dbReference type="PROSITE" id="PS00688">
    <property type="entry name" value="SIGMA54_INTERACT_3"/>
    <property type="match status" value="1"/>
</dbReference>
<feature type="domain" description="Response regulatory" evidence="8">
    <location>
        <begin position="11"/>
        <end position="126"/>
    </location>
</feature>
<dbReference type="InterPro" id="IPR025944">
    <property type="entry name" value="Sigma_54_int_dom_CS"/>
</dbReference>
<reference evidence="9 10" key="1">
    <citation type="submission" date="2020-04" db="EMBL/GenBank/DDBJ databases">
        <title>Ferrimonas sp. S7 isolated from sea water.</title>
        <authorList>
            <person name="Bae S.S."/>
            <person name="Baek K."/>
        </authorList>
    </citation>
    <scope>NUCLEOTIDE SEQUENCE [LARGE SCALE GENOMIC DNA]</scope>
    <source>
        <strain evidence="9 10">S7</strain>
    </source>
</reference>
<dbReference type="GO" id="GO:0006355">
    <property type="term" value="P:regulation of DNA-templated transcription"/>
    <property type="evidence" value="ECO:0007669"/>
    <property type="project" value="InterPro"/>
</dbReference>
<evidence type="ECO:0000256" key="6">
    <source>
        <dbReference type="PROSITE-ProRule" id="PRU00169"/>
    </source>
</evidence>
<dbReference type="CDD" id="cd17569">
    <property type="entry name" value="REC_HupR-like"/>
    <property type="match status" value="1"/>
</dbReference>
<dbReference type="SUPFAM" id="SSF52172">
    <property type="entry name" value="CheY-like"/>
    <property type="match status" value="1"/>
</dbReference>
<accession>A0A6H1UDR3</accession>
<dbReference type="InterPro" id="IPR027417">
    <property type="entry name" value="P-loop_NTPase"/>
</dbReference>
<dbReference type="Proteomes" id="UP000501602">
    <property type="component" value="Chromosome"/>
</dbReference>
<feature type="modified residue" description="4-aspartylphosphate" evidence="6">
    <location>
        <position position="60"/>
    </location>
</feature>
<evidence type="ECO:0000256" key="5">
    <source>
        <dbReference type="ARBA" id="ARBA00023163"/>
    </source>
</evidence>
<dbReference type="InterPro" id="IPR001789">
    <property type="entry name" value="Sig_transdc_resp-reg_receiver"/>
</dbReference>
<dbReference type="GO" id="GO:0000160">
    <property type="term" value="P:phosphorelay signal transduction system"/>
    <property type="evidence" value="ECO:0007669"/>
    <property type="project" value="InterPro"/>
</dbReference>
<evidence type="ECO:0000259" key="8">
    <source>
        <dbReference type="PROSITE" id="PS50110"/>
    </source>
</evidence>
<dbReference type="PROSITE" id="PS50045">
    <property type="entry name" value="SIGMA54_INTERACT_4"/>
    <property type="match status" value="1"/>
</dbReference>
<dbReference type="SUPFAM" id="SSF46689">
    <property type="entry name" value="Homeodomain-like"/>
    <property type="match status" value="1"/>
</dbReference>
<sequence>MYNGDKISTATVLFVDDEREILSSLKRLVRKLDAQCLFATSGAEALQLMAQNNIDVIVSDMRMPEMNGAELLASVADFYPESIRIVLSGHSDSDMVMAAVNEGRIWSYINKPWDDEQLILTLEQAIYTQQLIAERALLRRTLAQYQLTNKEQFQGFIGRSVPMQFIYSAIERAAPSSASVFITGASGTGKELAAKAIHDLSQRASKPFLTLNCAAIPNELIESEIFGHVKGAFSGAISHRDGAATLADGGTLFLDELSEMDIGLQAKLLRFIQTGTFQKVGSSTMETVSIRFICATNRDPLVAIKDNKLREDLYYRLNVISLNLPALSDRDADPVLLAQHFVHHYAQLENKDVVGLSQQAELLISQYPWPGNVRQLENCIYSCVVMATESLLDNSDLINALSLSDTEAEPLLHSKPRTAISTVEHQASPPCNEPMLPQHIVPLAEVEKAAIQQAISICDDKVVKAAGYLEVSPSTLYRKMQAWEN</sequence>
<gene>
    <name evidence="9" type="ORF">HER31_05480</name>
</gene>
<dbReference type="Gene3D" id="3.40.50.300">
    <property type="entry name" value="P-loop containing nucleotide triphosphate hydrolases"/>
    <property type="match status" value="1"/>
</dbReference>
<dbReference type="GO" id="GO:0043565">
    <property type="term" value="F:sequence-specific DNA binding"/>
    <property type="evidence" value="ECO:0007669"/>
    <property type="project" value="InterPro"/>
</dbReference>
<dbReference type="PANTHER" id="PTHR32071:SF117">
    <property type="entry name" value="PTS-DEPENDENT DIHYDROXYACETONE KINASE OPERON REGULATORY PROTEIN-RELATED"/>
    <property type="match status" value="1"/>
</dbReference>
<dbReference type="AlphaFoldDB" id="A0A6H1UDR3"/>
<dbReference type="InterPro" id="IPR025943">
    <property type="entry name" value="Sigma_54_int_dom_ATP-bd_2"/>
</dbReference>
<dbReference type="Gene3D" id="1.10.10.60">
    <property type="entry name" value="Homeodomain-like"/>
    <property type="match status" value="1"/>
</dbReference>
<protein>
    <submittedName>
        <fullName evidence="9">Sigma-54-dependent Fis family transcriptional regulator</fullName>
    </submittedName>
</protein>
<dbReference type="SUPFAM" id="SSF52540">
    <property type="entry name" value="P-loop containing nucleoside triphosphate hydrolases"/>
    <property type="match status" value="1"/>
</dbReference>
<evidence type="ECO:0000313" key="9">
    <source>
        <dbReference type="EMBL" id="QIZ76356.1"/>
    </source>
</evidence>
<dbReference type="Pfam" id="PF00158">
    <property type="entry name" value="Sigma54_activat"/>
    <property type="match status" value="1"/>
</dbReference>
<keyword evidence="1" id="KW-0547">Nucleotide-binding</keyword>
<evidence type="ECO:0000259" key="7">
    <source>
        <dbReference type="PROSITE" id="PS50045"/>
    </source>
</evidence>
<dbReference type="EMBL" id="CP051180">
    <property type="protein sequence ID" value="QIZ76356.1"/>
    <property type="molecule type" value="Genomic_DNA"/>
</dbReference>
<evidence type="ECO:0000256" key="3">
    <source>
        <dbReference type="ARBA" id="ARBA00023015"/>
    </source>
</evidence>
<dbReference type="SMART" id="SM00382">
    <property type="entry name" value="AAA"/>
    <property type="match status" value="1"/>
</dbReference>
<evidence type="ECO:0000256" key="1">
    <source>
        <dbReference type="ARBA" id="ARBA00022741"/>
    </source>
</evidence>
<dbReference type="InterPro" id="IPR003593">
    <property type="entry name" value="AAA+_ATPase"/>
</dbReference>
<name>A0A6H1UDR3_9GAMM</name>
<dbReference type="PANTHER" id="PTHR32071">
    <property type="entry name" value="TRANSCRIPTIONAL REGULATORY PROTEIN"/>
    <property type="match status" value="1"/>
</dbReference>
<dbReference type="RefSeq" id="WP_168659617.1">
    <property type="nucleotide sequence ID" value="NZ_CP051180.1"/>
</dbReference>
<dbReference type="Pfam" id="PF02954">
    <property type="entry name" value="HTH_8"/>
    <property type="match status" value="1"/>
</dbReference>
<keyword evidence="4" id="KW-0238">DNA-binding</keyword>
<dbReference type="Pfam" id="PF00072">
    <property type="entry name" value="Response_reg"/>
    <property type="match status" value="1"/>
</dbReference>
<dbReference type="Gene3D" id="1.10.8.60">
    <property type="match status" value="1"/>
</dbReference>
<keyword evidence="5" id="KW-0804">Transcription</keyword>
<dbReference type="Gene3D" id="3.40.50.2300">
    <property type="match status" value="1"/>
</dbReference>
<dbReference type="PROSITE" id="PS00676">
    <property type="entry name" value="SIGMA54_INTERACT_2"/>
    <property type="match status" value="1"/>
</dbReference>
<evidence type="ECO:0000256" key="4">
    <source>
        <dbReference type="ARBA" id="ARBA00023125"/>
    </source>
</evidence>
<evidence type="ECO:0000313" key="10">
    <source>
        <dbReference type="Proteomes" id="UP000501602"/>
    </source>
</evidence>
<dbReference type="InterPro" id="IPR002197">
    <property type="entry name" value="HTH_Fis"/>
</dbReference>
<keyword evidence="3" id="KW-0805">Transcription regulation</keyword>
<proteinExistence type="predicted"/>
<keyword evidence="10" id="KW-1185">Reference proteome</keyword>